<dbReference type="GO" id="GO:0046403">
    <property type="term" value="F:polynucleotide 3'-phosphatase activity"/>
    <property type="evidence" value="ECO:0007669"/>
    <property type="project" value="TreeGrafter"/>
</dbReference>
<comment type="caution">
    <text evidence="1">The sequence shown here is derived from an EMBL/GenBank/DDBJ whole genome shotgun (WGS) entry which is preliminary data.</text>
</comment>
<dbReference type="GO" id="GO:0006281">
    <property type="term" value="P:DNA repair"/>
    <property type="evidence" value="ECO:0007669"/>
    <property type="project" value="TreeGrafter"/>
</dbReference>
<sequence length="167" mass="18706">MQTLVILVGIPGSGKTTFAQELSKRSAWDWINQDTLGNRYACEEAARVALSQGHNVIIDRCNFDESQRSVWVRLAQETCQNRVQIIAVQLLMPLEVCIARVQRRRSHPTLRPADGTRVCGRMSNLLSIAYLGEGFNAVLTARRPEEVQRLYQHFEELVTAGAAGAVR</sequence>
<dbReference type="GO" id="GO:0046404">
    <property type="term" value="F:ATP-dependent polydeoxyribonucleotide 5'-hydroxyl-kinase activity"/>
    <property type="evidence" value="ECO:0007669"/>
    <property type="project" value="TreeGrafter"/>
</dbReference>
<name>A0A250WR76_9CHLO</name>
<dbReference type="PIRSF" id="PIRSF037081">
    <property type="entry name" value="P-loop_All4644_prd"/>
    <property type="match status" value="1"/>
</dbReference>
<dbReference type="PANTHER" id="PTHR12083:SF9">
    <property type="entry name" value="BIFUNCTIONAL POLYNUCLEOTIDE PHOSPHATASE_KINASE"/>
    <property type="match status" value="1"/>
</dbReference>
<dbReference type="InterPro" id="IPR017101">
    <property type="entry name" value="P-loop_ATP/GTP-bd_All4644_prd"/>
</dbReference>
<dbReference type="GO" id="GO:0003690">
    <property type="term" value="F:double-stranded DNA binding"/>
    <property type="evidence" value="ECO:0007669"/>
    <property type="project" value="TreeGrafter"/>
</dbReference>
<dbReference type="PANTHER" id="PTHR12083">
    <property type="entry name" value="BIFUNCTIONAL POLYNUCLEOTIDE PHOSPHATASE/KINASE"/>
    <property type="match status" value="1"/>
</dbReference>
<dbReference type="Pfam" id="PF13671">
    <property type="entry name" value="AAA_33"/>
    <property type="match status" value="2"/>
</dbReference>
<keyword evidence="2" id="KW-1185">Reference proteome</keyword>
<dbReference type="Gene3D" id="3.40.50.300">
    <property type="entry name" value="P-loop containing nucleotide triphosphate hydrolases"/>
    <property type="match status" value="1"/>
</dbReference>
<evidence type="ECO:0000313" key="1">
    <source>
        <dbReference type="EMBL" id="GAX73172.1"/>
    </source>
</evidence>
<organism evidence="1 2">
    <name type="scientific">Chlamydomonas eustigma</name>
    <dbReference type="NCBI Taxonomy" id="1157962"/>
    <lineage>
        <taxon>Eukaryota</taxon>
        <taxon>Viridiplantae</taxon>
        <taxon>Chlorophyta</taxon>
        <taxon>core chlorophytes</taxon>
        <taxon>Chlorophyceae</taxon>
        <taxon>CS clade</taxon>
        <taxon>Chlamydomonadales</taxon>
        <taxon>Chlamydomonadaceae</taxon>
        <taxon>Chlamydomonas</taxon>
    </lineage>
</organism>
<dbReference type="SUPFAM" id="SSF52540">
    <property type="entry name" value="P-loop containing nucleoside triphosphate hydrolases"/>
    <property type="match status" value="1"/>
</dbReference>
<dbReference type="Proteomes" id="UP000232323">
    <property type="component" value="Unassembled WGS sequence"/>
</dbReference>
<protein>
    <submittedName>
        <fullName evidence="1">Uncharacterized protein</fullName>
    </submittedName>
</protein>
<proteinExistence type="predicted"/>
<evidence type="ECO:0000313" key="2">
    <source>
        <dbReference type="Proteomes" id="UP000232323"/>
    </source>
</evidence>
<dbReference type="EMBL" id="BEGY01000002">
    <property type="protein sequence ID" value="GAX73172.1"/>
    <property type="molecule type" value="Genomic_DNA"/>
</dbReference>
<dbReference type="OrthoDB" id="3512845at2759"/>
<dbReference type="AlphaFoldDB" id="A0A250WR76"/>
<dbReference type="STRING" id="1157962.A0A250WR76"/>
<accession>A0A250WR76</accession>
<gene>
    <name evidence="1" type="ORF">CEUSTIGMA_g625.t1</name>
</gene>
<reference evidence="1 2" key="1">
    <citation type="submission" date="2017-08" db="EMBL/GenBank/DDBJ databases">
        <title>Acidophilic green algal genome provides insights into adaptation to an acidic environment.</title>
        <authorList>
            <person name="Hirooka S."/>
            <person name="Hirose Y."/>
            <person name="Kanesaki Y."/>
            <person name="Higuchi S."/>
            <person name="Fujiwara T."/>
            <person name="Onuma R."/>
            <person name="Era A."/>
            <person name="Ohbayashi R."/>
            <person name="Uzuka A."/>
            <person name="Nozaki H."/>
            <person name="Yoshikawa H."/>
            <person name="Miyagishima S.Y."/>
        </authorList>
    </citation>
    <scope>NUCLEOTIDE SEQUENCE [LARGE SCALE GENOMIC DNA]</scope>
    <source>
        <strain evidence="1 2">NIES-2499</strain>
    </source>
</reference>
<dbReference type="InterPro" id="IPR027417">
    <property type="entry name" value="P-loop_NTPase"/>
</dbReference>